<dbReference type="Proteomes" id="UP000663499">
    <property type="component" value="Chromosome"/>
</dbReference>
<dbReference type="EMBL" id="CP071444">
    <property type="protein sequence ID" value="QSX08080.1"/>
    <property type="molecule type" value="Genomic_DNA"/>
</dbReference>
<gene>
    <name evidence="1" type="ORF">J0B03_09785</name>
</gene>
<reference evidence="1" key="1">
    <citation type="submission" date="2021-03" db="EMBL/GenBank/DDBJ databases">
        <title>Alkalibacter marinus sp. nov., isolated from tidal flat sediment.</title>
        <authorList>
            <person name="Namirimu T."/>
            <person name="Yang J.-A."/>
            <person name="Yang S.-H."/>
            <person name="Kim Y.-J."/>
            <person name="Kwon K.K."/>
        </authorList>
    </citation>
    <scope>NUCLEOTIDE SEQUENCE</scope>
    <source>
        <strain evidence="1">ES005</strain>
    </source>
</reference>
<dbReference type="AlphaFoldDB" id="A0A975AI21"/>
<keyword evidence="2" id="KW-1185">Reference proteome</keyword>
<evidence type="ECO:0000313" key="2">
    <source>
        <dbReference type="Proteomes" id="UP000663499"/>
    </source>
</evidence>
<organism evidence="1 2">
    <name type="scientific">Alkalibacter rhizosphaerae</name>
    <dbReference type="NCBI Taxonomy" id="2815577"/>
    <lineage>
        <taxon>Bacteria</taxon>
        <taxon>Bacillati</taxon>
        <taxon>Bacillota</taxon>
        <taxon>Clostridia</taxon>
        <taxon>Eubacteriales</taxon>
        <taxon>Eubacteriaceae</taxon>
        <taxon>Alkalibacter</taxon>
    </lineage>
</organism>
<evidence type="ECO:0000313" key="1">
    <source>
        <dbReference type="EMBL" id="QSX08080.1"/>
    </source>
</evidence>
<protein>
    <submittedName>
        <fullName evidence="1">Uncharacterized protein</fullName>
    </submittedName>
</protein>
<dbReference type="RefSeq" id="WP_207299422.1">
    <property type="nucleotide sequence ID" value="NZ_CP071444.1"/>
</dbReference>
<accession>A0A975AI21</accession>
<sequence>MGRFKGASRRKRKGSYGFVHQRKMPTDTFVGEDLSIEPLEWAVTLDYRNMARNHCAAVFVTNLALYFAELGYKELIINNSISDTFKEIHEIVGDGPVPLLAVKAKVYFARRGYDLGYERVRSLKDLKRSIASNHPLGLLLTDGIVHWHWVMVLGWRKYPSHGKYLRIADGWNRKGNRFYPINNKLAWLWATEFFLK</sequence>
<name>A0A975AI21_9FIRM</name>
<proteinExistence type="predicted"/>
<dbReference type="KEGG" id="alka:J0B03_09785"/>